<dbReference type="PANTHER" id="PTHR33741:SF5">
    <property type="entry name" value="TRANSMEMBRANE PROTEIN DDB_G0269096-RELATED"/>
    <property type="match status" value="1"/>
</dbReference>
<keyword evidence="2" id="KW-1133">Transmembrane helix</keyword>
<dbReference type="InterPro" id="IPR007065">
    <property type="entry name" value="HPP"/>
</dbReference>
<sequence length="370" mass="38872">MSMPLPLQGWLTPVWRAPWSHRVLLTLGAVSSVSLTAWITSLAAGHSPLIVASMGAAAVLMFGLPGSPLAQPWPCLAGHLVSSAIGVACARWIPDVYLAAGVAVGGALLVMTLLRCLHPPGGAIALTAVIGGPQVHALGFHFVLLPVGVNALLMVLIGMALHRLLPGRQYPLPSRPLRPHGVNNPPPQARSGITDEDIASGIRELDHLLDISAADLEAIVRAATRHAANRLAGGLTAADIMAREVVTLSPACSRQLAWETLKRHRVSGLPVVDARRRVLGMVSVADFLAGMDMSVAGMARRLFRLRKETVATLMTAPAICARADQTLTDLVPLFSDGGRHTLPVVDKEGRLVGIIAQSDMVAALSASRTA</sequence>
<feature type="domain" description="CBS" evidence="3">
    <location>
        <begin position="314"/>
        <end position="370"/>
    </location>
</feature>
<dbReference type="EMBL" id="BMYX01000006">
    <property type="protein sequence ID" value="GGY12235.1"/>
    <property type="molecule type" value="Genomic_DNA"/>
</dbReference>
<evidence type="ECO:0000313" key="5">
    <source>
        <dbReference type="Proteomes" id="UP000645257"/>
    </source>
</evidence>
<evidence type="ECO:0000259" key="3">
    <source>
        <dbReference type="PROSITE" id="PS51371"/>
    </source>
</evidence>
<keyword evidence="5" id="KW-1185">Reference proteome</keyword>
<dbReference type="InterPro" id="IPR046342">
    <property type="entry name" value="CBS_dom_sf"/>
</dbReference>
<dbReference type="Proteomes" id="UP000645257">
    <property type="component" value="Unassembled WGS sequence"/>
</dbReference>
<evidence type="ECO:0000313" key="4">
    <source>
        <dbReference type="EMBL" id="GGY12235.1"/>
    </source>
</evidence>
<keyword evidence="2" id="KW-0812">Transmembrane</keyword>
<feature type="transmembrane region" description="Helical" evidence="2">
    <location>
        <begin position="20"/>
        <end position="40"/>
    </location>
</feature>
<evidence type="ECO:0000256" key="2">
    <source>
        <dbReference type="SAM" id="Phobius"/>
    </source>
</evidence>
<dbReference type="PROSITE" id="PS51371">
    <property type="entry name" value="CBS"/>
    <property type="match status" value="2"/>
</dbReference>
<dbReference type="CDD" id="cd04600">
    <property type="entry name" value="CBS_pair_HPP_assoc"/>
    <property type="match status" value="1"/>
</dbReference>
<reference evidence="4" key="2">
    <citation type="submission" date="2020-09" db="EMBL/GenBank/DDBJ databases">
        <authorList>
            <person name="Sun Q."/>
            <person name="Kim S."/>
        </authorList>
    </citation>
    <scope>NUCLEOTIDE SEQUENCE</scope>
    <source>
        <strain evidence="4">KCTC 32182</strain>
    </source>
</reference>
<keyword evidence="1" id="KW-0129">CBS domain</keyword>
<dbReference type="Pfam" id="PF00571">
    <property type="entry name" value="CBS"/>
    <property type="match status" value="2"/>
</dbReference>
<reference evidence="4" key="1">
    <citation type="journal article" date="2014" name="Int. J. Syst. Evol. Microbiol.">
        <title>Complete genome sequence of Corynebacterium casei LMG S-19264T (=DSM 44701T), isolated from a smear-ripened cheese.</title>
        <authorList>
            <consortium name="US DOE Joint Genome Institute (JGI-PGF)"/>
            <person name="Walter F."/>
            <person name="Albersmeier A."/>
            <person name="Kalinowski J."/>
            <person name="Ruckert C."/>
        </authorList>
    </citation>
    <scope>NUCLEOTIDE SEQUENCE</scope>
    <source>
        <strain evidence="4">KCTC 32182</strain>
    </source>
</reference>
<name>A0A918P2H4_9NEIS</name>
<gene>
    <name evidence="4" type="ORF">GCM10011289_14190</name>
</gene>
<dbReference type="SUPFAM" id="SSF54631">
    <property type="entry name" value="CBS-domain pair"/>
    <property type="match status" value="1"/>
</dbReference>
<comment type="caution">
    <text evidence="4">The sequence shown here is derived from an EMBL/GenBank/DDBJ whole genome shotgun (WGS) entry which is preliminary data.</text>
</comment>
<feature type="transmembrane region" description="Helical" evidence="2">
    <location>
        <begin position="138"/>
        <end position="161"/>
    </location>
</feature>
<dbReference type="InterPro" id="IPR000644">
    <property type="entry name" value="CBS_dom"/>
</dbReference>
<dbReference type="PANTHER" id="PTHR33741">
    <property type="entry name" value="TRANSMEMBRANE PROTEIN DDB_G0269096-RELATED"/>
    <property type="match status" value="1"/>
</dbReference>
<organism evidence="4 5">
    <name type="scientific">Paludibacterium paludis</name>
    <dbReference type="NCBI Taxonomy" id="1225769"/>
    <lineage>
        <taxon>Bacteria</taxon>
        <taxon>Pseudomonadati</taxon>
        <taxon>Pseudomonadota</taxon>
        <taxon>Betaproteobacteria</taxon>
        <taxon>Neisseriales</taxon>
        <taxon>Chromobacteriaceae</taxon>
        <taxon>Paludibacterium</taxon>
    </lineage>
</organism>
<dbReference type="RefSeq" id="WP_189532715.1">
    <property type="nucleotide sequence ID" value="NZ_BMYX01000006.1"/>
</dbReference>
<dbReference type="SMART" id="SM00116">
    <property type="entry name" value="CBS"/>
    <property type="match status" value="2"/>
</dbReference>
<feature type="transmembrane region" description="Helical" evidence="2">
    <location>
        <begin position="96"/>
        <end position="118"/>
    </location>
</feature>
<dbReference type="Gene3D" id="3.10.580.10">
    <property type="entry name" value="CBS-domain"/>
    <property type="match status" value="1"/>
</dbReference>
<dbReference type="Pfam" id="PF04982">
    <property type="entry name" value="TM_HPP"/>
    <property type="match status" value="1"/>
</dbReference>
<evidence type="ECO:0000256" key="1">
    <source>
        <dbReference type="PROSITE-ProRule" id="PRU00703"/>
    </source>
</evidence>
<feature type="domain" description="CBS" evidence="3">
    <location>
        <begin position="241"/>
        <end position="297"/>
    </location>
</feature>
<accession>A0A918P2H4</accession>
<dbReference type="AlphaFoldDB" id="A0A918P2H4"/>
<proteinExistence type="predicted"/>
<keyword evidence="2" id="KW-0472">Membrane</keyword>
<dbReference type="InterPro" id="IPR058581">
    <property type="entry name" value="TM_HPP"/>
</dbReference>
<protein>
    <submittedName>
        <fullName evidence="4">Membrane protein</fullName>
    </submittedName>
</protein>
<feature type="transmembrane region" description="Helical" evidence="2">
    <location>
        <begin position="47"/>
        <end position="64"/>
    </location>
</feature>